<protein>
    <submittedName>
        <fullName evidence="5">CAMK/CAMKL protein kinase</fullName>
    </submittedName>
</protein>
<evidence type="ECO:0000313" key="5">
    <source>
        <dbReference type="EMBL" id="KNC75075.1"/>
    </source>
</evidence>
<dbReference type="PROSITE" id="PS00108">
    <property type="entry name" value="PROTEIN_KINASE_ST"/>
    <property type="match status" value="1"/>
</dbReference>
<dbReference type="SUPFAM" id="SSF56112">
    <property type="entry name" value="Protein kinase-like (PK-like)"/>
    <property type="match status" value="1"/>
</dbReference>
<evidence type="ECO:0000256" key="1">
    <source>
        <dbReference type="ARBA" id="ARBA00022741"/>
    </source>
</evidence>
<dbReference type="EMBL" id="KQ243866">
    <property type="protein sequence ID" value="KNC75075.1"/>
    <property type="molecule type" value="Genomic_DNA"/>
</dbReference>
<dbReference type="InterPro" id="IPR008271">
    <property type="entry name" value="Ser/Thr_kinase_AS"/>
</dbReference>
<feature type="binding site" evidence="3">
    <location>
        <position position="106"/>
    </location>
    <ligand>
        <name>ATP</name>
        <dbReference type="ChEBI" id="CHEBI:30616"/>
    </ligand>
</feature>
<keyword evidence="5" id="KW-0418">Kinase</keyword>
<keyword evidence="1 3" id="KW-0547">Nucleotide-binding</keyword>
<evidence type="ECO:0000313" key="6">
    <source>
        <dbReference type="Proteomes" id="UP000054560"/>
    </source>
</evidence>
<proteinExistence type="predicted"/>
<dbReference type="GO" id="GO:0035556">
    <property type="term" value="P:intracellular signal transduction"/>
    <property type="evidence" value="ECO:0007669"/>
    <property type="project" value="TreeGrafter"/>
</dbReference>
<dbReference type="RefSeq" id="XP_014148977.1">
    <property type="nucleotide sequence ID" value="XM_014293502.1"/>
</dbReference>
<feature type="domain" description="Protein kinase" evidence="4">
    <location>
        <begin position="77"/>
        <end position="327"/>
    </location>
</feature>
<dbReference type="FunFam" id="1.10.510.10:FF:000571">
    <property type="entry name" value="Maternal embryonic leucine zipper kinase"/>
    <property type="match status" value="1"/>
</dbReference>
<dbReference type="FunFam" id="3.30.200.20:FF:000042">
    <property type="entry name" value="Aurora kinase A"/>
    <property type="match status" value="1"/>
</dbReference>
<accession>A0A0L0FEB3</accession>
<keyword evidence="6" id="KW-1185">Reference proteome</keyword>
<dbReference type="PANTHER" id="PTHR24346">
    <property type="entry name" value="MAP/MICROTUBULE AFFINITY-REGULATING KINASE"/>
    <property type="match status" value="1"/>
</dbReference>
<evidence type="ECO:0000259" key="4">
    <source>
        <dbReference type="PROSITE" id="PS50011"/>
    </source>
</evidence>
<dbReference type="InterPro" id="IPR017441">
    <property type="entry name" value="Protein_kinase_ATP_BS"/>
</dbReference>
<dbReference type="InterPro" id="IPR000719">
    <property type="entry name" value="Prot_kinase_dom"/>
</dbReference>
<dbReference type="PANTHER" id="PTHR24346:SF30">
    <property type="entry name" value="MATERNAL EMBRYONIC LEUCINE ZIPPER KINASE"/>
    <property type="match status" value="1"/>
</dbReference>
<dbReference type="PROSITE" id="PS00107">
    <property type="entry name" value="PROTEIN_KINASE_ATP"/>
    <property type="match status" value="1"/>
</dbReference>
<evidence type="ECO:0000256" key="2">
    <source>
        <dbReference type="ARBA" id="ARBA00022840"/>
    </source>
</evidence>
<dbReference type="STRING" id="667725.A0A0L0FEB3"/>
<evidence type="ECO:0000256" key="3">
    <source>
        <dbReference type="PROSITE-ProRule" id="PRU10141"/>
    </source>
</evidence>
<gene>
    <name evidence="5" type="ORF">SARC_12393</name>
</gene>
<dbReference type="GO" id="GO:0005737">
    <property type="term" value="C:cytoplasm"/>
    <property type="evidence" value="ECO:0007669"/>
    <property type="project" value="TreeGrafter"/>
</dbReference>
<dbReference type="InterPro" id="IPR011009">
    <property type="entry name" value="Kinase-like_dom_sf"/>
</dbReference>
<dbReference type="OrthoDB" id="193931at2759"/>
<keyword evidence="2 3" id="KW-0067">ATP-binding</keyword>
<dbReference type="Gene3D" id="1.10.510.10">
    <property type="entry name" value="Transferase(Phosphotransferase) domain 1"/>
    <property type="match status" value="1"/>
</dbReference>
<keyword evidence="5" id="KW-0808">Transferase</keyword>
<dbReference type="GeneID" id="25912897"/>
<dbReference type="Pfam" id="PF00069">
    <property type="entry name" value="Pkinase"/>
    <property type="match status" value="1"/>
</dbReference>
<dbReference type="AlphaFoldDB" id="A0A0L0FEB3"/>
<dbReference type="GO" id="GO:0004674">
    <property type="term" value="F:protein serine/threonine kinase activity"/>
    <property type="evidence" value="ECO:0007669"/>
    <property type="project" value="TreeGrafter"/>
</dbReference>
<sequence>MYLILIQPDIKNFSQNTKYRISISRRPAYFFFLNSNRSKMIETKSMEQFAFTRPIHTLPESFPVQTAKNRMTSMKDFKIEYELGRGSYAVVYAARHRATGLTVAIKAIDKRTSESERVSAEVMAMSLCTGHPVVVRLYNAFEDDDFVYLVMEMVAGITLHDYIKRNGRIGAPQARRWFRQLLSAIAYCTERGVVHRDIKNANIMIDEDTMQMKLVDFGMAVVINDAETDLIHLPSGSPVFAAPEIYFVSRGEGYKAQPAELWSAGVVLHSMLNASLPYDIETYTSTWSTYLPPRYASSEAKHLLTRMFPFRIRDRYTFTQVLEHPWMTVDEDQPLFSASLGVFGMISPRGNAFVEADSNTSLFFEDNEGLIDIQLDSKNTVKSRHHMGGLKYIASNLKSKAARSFSLSQKNVAPTLSRSCIRADSPKSEPLSTINRSASPLQRLRSKNQAALHAASFTDPAALQYTVQFMARAGFSIPDIKDTIDRRGSGHAFAGRTESDLAFDLILDSRIRAASLLQVDSIAAMNKLSKLRSPHNYSFADLNMVSE</sequence>
<reference evidence="5 6" key="1">
    <citation type="submission" date="2011-02" db="EMBL/GenBank/DDBJ databases">
        <title>The Genome Sequence of Sphaeroforma arctica JP610.</title>
        <authorList>
            <consortium name="The Broad Institute Genome Sequencing Platform"/>
            <person name="Russ C."/>
            <person name="Cuomo C."/>
            <person name="Young S.K."/>
            <person name="Zeng Q."/>
            <person name="Gargeya S."/>
            <person name="Alvarado L."/>
            <person name="Berlin A."/>
            <person name="Chapman S.B."/>
            <person name="Chen Z."/>
            <person name="Freedman E."/>
            <person name="Gellesch M."/>
            <person name="Goldberg J."/>
            <person name="Griggs A."/>
            <person name="Gujja S."/>
            <person name="Heilman E."/>
            <person name="Heiman D."/>
            <person name="Howarth C."/>
            <person name="Mehta T."/>
            <person name="Neiman D."/>
            <person name="Pearson M."/>
            <person name="Roberts A."/>
            <person name="Saif S."/>
            <person name="Shea T."/>
            <person name="Shenoy N."/>
            <person name="Sisk P."/>
            <person name="Stolte C."/>
            <person name="Sykes S."/>
            <person name="White J."/>
            <person name="Yandava C."/>
            <person name="Burger G."/>
            <person name="Gray M.W."/>
            <person name="Holland P.W.H."/>
            <person name="King N."/>
            <person name="Lang F.B.F."/>
            <person name="Roger A.J."/>
            <person name="Ruiz-Trillo I."/>
            <person name="Haas B."/>
            <person name="Nusbaum C."/>
            <person name="Birren B."/>
        </authorList>
    </citation>
    <scope>NUCLEOTIDE SEQUENCE [LARGE SCALE GENOMIC DNA]</scope>
    <source>
        <strain evidence="5 6">JP610</strain>
    </source>
</reference>
<name>A0A0L0FEB3_9EUKA</name>
<dbReference type="PROSITE" id="PS50011">
    <property type="entry name" value="PROTEIN_KINASE_DOM"/>
    <property type="match status" value="1"/>
</dbReference>
<dbReference type="Proteomes" id="UP000054560">
    <property type="component" value="Unassembled WGS sequence"/>
</dbReference>
<dbReference type="GO" id="GO:0005524">
    <property type="term" value="F:ATP binding"/>
    <property type="evidence" value="ECO:0007669"/>
    <property type="project" value="UniProtKB-UniRule"/>
</dbReference>
<dbReference type="eggNOG" id="KOG0588">
    <property type="taxonomic scope" value="Eukaryota"/>
</dbReference>
<dbReference type="SMART" id="SM00220">
    <property type="entry name" value="S_TKc"/>
    <property type="match status" value="1"/>
</dbReference>
<organism evidence="5 6">
    <name type="scientific">Sphaeroforma arctica JP610</name>
    <dbReference type="NCBI Taxonomy" id="667725"/>
    <lineage>
        <taxon>Eukaryota</taxon>
        <taxon>Ichthyosporea</taxon>
        <taxon>Ichthyophonida</taxon>
        <taxon>Sphaeroforma</taxon>
    </lineage>
</organism>